<dbReference type="PROSITE" id="PS51257">
    <property type="entry name" value="PROKAR_LIPOPROTEIN"/>
    <property type="match status" value="1"/>
</dbReference>
<protein>
    <recommendedName>
        <fullName evidence="4">Secreted protein</fullName>
    </recommendedName>
</protein>
<organism evidence="2 3">
    <name type="scientific">Volvox africanus</name>
    <dbReference type="NCBI Taxonomy" id="51714"/>
    <lineage>
        <taxon>Eukaryota</taxon>
        <taxon>Viridiplantae</taxon>
        <taxon>Chlorophyta</taxon>
        <taxon>core chlorophytes</taxon>
        <taxon>Chlorophyceae</taxon>
        <taxon>CS clade</taxon>
        <taxon>Chlamydomonadales</taxon>
        <taxon>Volvocaceae</taxon>
        <taxon>Volvox</taxon>
    </lineage>
</organism>
<reference evidence="2 3" key="1">
    <citation type="journal article" date="2023" name="IScience">
        <title>Expanded male sex-determining region conserved during the evolution of homothallism in the green alga Volvox.</title>
        <authorList>
            <person name="Yamamoto K."/>
            <person name="Matsuzaki R."/>
            <person name="Mahakham W."/>
            <person name="Heman W."/>
            <person name="Sekimoto H."/>
            <person name="Kawachi M."/>
            <person name="Minakuchi Y."/>
            <person name="Toyoda A."/>
            <person name="Nozaki H."/>
        </authorList>
    </citation>
    <scope>NUCLEOTIDE SEQUENCE [LARGE SCALE GENOMIC DNA]</scope>
    <source>
        <strain evidence="2 3">NIES-4468</strain>
    </source>
</reference>
<accession>A0ABQ5RXI0</accession>
<dbReference type="Proteomes" id="UP001165090">
    <property type="component" value="Unassembled WGS sequence"/>
</dbReference>
<evidence type="ECO:0000313" key="2">
    <source>
        <dbReference type="EMBL" id="GLI61918.1"/>
    </source>
</evidence>
<evidence type="ECO:0000256" key="1">
    <source>
        <dbReference type="SAM" id="SignalP"/>
    </source>
</evidence>
<sequence length="156" mass="16460">MMRGGPPSGLHVCTTLLLAVLLSCVEKLMEHCNPNVQLVFLTPDVLCSPLAGPHSILGLWDLQVLHLLRLLPDFELWIKVLVALWPVKWDRGNVVDLIMDLDHTVALPPAQHKVGGEGGPMSPLATTAGAQGSGSTSVNSWTRVACTIGAAAAAGC</sequence>
<evidence type="ECO:0000313" key="3">
    <source>
        <dbReference type="Proteomes" id="UP001165090"/>
    </source>
</evidence>
<feature type="chain" id="PRO_5047361024" description="Secreted protein" evidence="1">
    <location>
        <begin position="28"/>
        <end position="156"/>
    </location>
</feature>
<keyword evidence="3" id="KW-1185">Reference proteome</keyword>
<proteinExistence type="predicted"/>
<comment type="caution">
    <text evidence="2">The sequence shown here is derived from an EMBL/GenBank/DDBJ whole genome shotgun (WGS) entry which is preliminary data.</text>
</comment>
<evidence type="ECO:0008006" key="4">
    <source>
        <dbReference type="Google" id="ProtNLM"/>
    </source>
</evidence>
<name>A0ABQ5RXI0_9CHLO</name>
<feature type="signal peptide" evidence="1">
    <location>
        <begin position="1"/>
        <end position="27"/>
    </location>
</feature>
<dbReference type="EMBL" id="BSDZ01000011">
    <property type="protein sequence ID" value="GLI61918.1"/>
    <property type="molecule type" value="Genomic_DNA"/>
</dbReference>
<gene>
    <name evidence="2" type="ORF">VaNZ11_004442</name>
</gene>
<keyword evidence="1" id="KW-0732">Signal</keyword>